<evidence type="ECO:0000256" key="1">
    <source>
        <dbReference type="ARBA" id="ARBA00004141"/>
    </source>
</evidence>
<name>A0A1F7TKQ1_9BACT</name>
<feature type="transmembrane region" description="Helical" evidence="5">
    <location>
        <begin position="103"/>
        <end position="120"/>
    </location>
</feature>
<sequence>MSLFYTGNLTFLSLTVAVIFFIHAIPKLNHPEAMAAGLKWKTHTVQALGAMEMLGAIMVGTGLASRLGALALATVMCGAIYMKTQKWKIPFTAQNKAGWEFDLLLLVSALTIAGSGRWMMY</sequence>
<comment type="subcellular location">
    <subcellularLocation>
        <location evidence="1">Membrane</location>
        <topology evidence="1">Multi-pass membrane protein</topology>
    </subcellularLocation>
</comment>
<dbReference type="AlphaFoldDB" id="A0A1F7TKQ1"/>
<evidence type="ECO:0008006" key="8">
    <source>
        <dbReference type="Google" id="ProtNLM"/>
    </source>
</evidence>
<dbReference type="GO" id="GO:0016020">
    <property type="term" value="C:membrane"/>
    <property type="evidence" value="ECO:0007669"/>
    <property type="project" value="UniProtKB-SubCell"/>
</dbReference>
<dbReference type="InterPro" id="IPR032808">
    <property type="entry name" value="DoxX"/>
</dbReference>
<evidence type="ECO:0000256" key="3">
    <source>
        <dbReference type="ARBA" id="ARBA00022989"/>
    </source>
</evidence>
<dbReference type="Pfam" id="PF07681">
    <property type="entry name" value="DoxX"/>
    <property type="match status" value="1"/>
</dbReference>
<comment type="caution">
    <text evidence="6">The sequence shown here is derived from an EMBL/GenBank/DDBJ whole genome shotgun (WGS) entry which is preliminary data.</text>
</comment>
<keyword evidence="2 5" id="KW-0812">Transmembrane</keyword>
<reference evidence="6 7" key="1">
    <citation type="journal article" date="2016" name="Nat. Commun.">
        <title>Thousands of microbial genomes shed light on interconnected biogeochemical processes in an aquifer system.</title>
        <authorList>
            <person name="Anantharaman K."/>
            <person name="Brown C.T."/>
            <person name="Hug L.A."/>
            <person name="Sharon I."/>
            <person name="Castelle C.J."/>
            <person name="Probst A.J."/>
            <person name="Thomas B.C."/>
            <person name="Singh A."/>
            <person name="Wilkins M.J."/>
            <person name="Karaoz U."/>
            <person name="Brodie E.L."/>
            <person name="Williams K.H."/>
            <person name="Hubbard S.S."/>
            <person name="Banfield J.F."/>
        </authorList>
    </citation>
    <scope>NUCLEOTIDE SEQUENCE [LARGE SCALE GENOMIC DNA]</scope>
</reference>
<dbReference type="EMBL" id="MGDT01000007">
    <property type="protein sequence ID" value="OGL66542.1"/>
    <property type="molecule type" value="Genomic_DNA"/>
</dbReference>
<evidence type="ECO:0000256" key="5">
    <source>
        <dbReference type="SAM" id="Phobius"/>
    </source>
</evidence>
<accession>A0A1F7TKQ1</accession>
<evidence type="ECO:0000313" key="7">
    <source>
        <dbReference type="Proteomes" id="UP000177885"/>
    </source>
</evidence>
<feature type="transmembrane region" description="Helical" evidence="5">
    <location>
        <begin position="63"/>
        <end position="82"/>
    </location>
</feature>
<organism evidence="6 7">
    <name type="scientific">Candidatus Uhrbacteria bacterium RIFCSPHIGHO2_01_FULL_63_20</name>
    <dbReference type="NCBI Taxonomy" id="1802385"/>
    <lineage>
        <taxon>Bacteria</taxon>
        <taxon>Candidatus Uhriibacteriota</taxon>
    </lineage>
</organism>
<keyword evidence="3 5" id="KW-1133">Transmembrane helix</keyword>
<gene>
    <name evidence="6" type="ORF">A2856_02525</name>
</gene>
<evidence type="ECO:0000313" key="6">
    <source>
        <dbReference type="EMBL" id="OGL66542.1"/>
    </source>
</evidence>
<proteinExistence type="predicted"/>
<keyword evidence="4 5" id="KW-0472">Membrane</keyword>
<dbReference type="Proteomes" id="UP000177885">
    <property type="component" value="Unassembled WGS sequence"/>
</dbReference>
<evidence type="ECO:0000256" key="4">
    <source>
        <dbReference type="ARBA" id="ARBA00023136"/>
    </source>
</evidence>
<protein>
    <recommendedName>
        <fullName evidence="8">DoxX family protein</fullName>
    </recommendedName>
</protein>
<evidence type="ECO:0000256" key="2">
    <source>
        <dbReference type="ARBA" id="ARBA00022692"/>
    </source>
</evidence>